<dbReference type="Proteomes" id="UP000799778">
    <property type="component" value="Unassembled WGS sequence"/>
</dbReference>
<proteinExistence type="predicted"/>
<dbReference type="RefSeq" id="XP_033382382.1">
    <property type="nucleotide sequence ID" value="XM_033528645.1"/>
</dbReference>
<dbReference type="InterPro" id="IPR038883">
    <property type="entry name" value="AN11006-like"/>
</dbReference>
<dbReference type="GeneID" id="54286042"/>
<accession>A0A6A5XM72</accession>
<evidence type="ECO:0000313" key="2">
    <source>
        <dbReference type="Proteomes" id="UP000799778"/>
    </source>
</evidence>
<name>A0A6A5XM72_9PLEO</name>
<sequence>MALKTERPGRRVKKAPFRFFDLPTLDLDPMNSRVIAPLLHPFLASHRMHDEAAPVFYSQNTFRVLPIHGRFFHTERPLIARLPEHYRSYITKMELYLGLGWTGPPVEWIISDRLGLSACTKLRTLKVYVRFDPSSHPSFEEFQVTPEFYTDFSVGLVRDFFAQAPSLTGVELDGEPELQMSSPILQGVINEAKVQNKRITWGPKGQWDRPLAPDLVKLMQLLSLGSSHIQRRTVASLA</sequence>
<keyword evidence="2" id="KW-1185">Reference proteome</keyword>
<organism evidence="1 2">
    <name type="scientific">Aaosphaeria arxii CBS 175.79</name>
    <dbReference type="NCBI Taxonomy" id="1450172"/>
    <lineage>
        <taxon>Eukaryota</taxon>
        <taxon>Fungi</taxon>
        <taxon>Dikarya</taxon>
        <taxon>Ascomycota</taxon>
        <taxon>Pezizomycotina</taxon>
        <taxon>Dothideomycetes</taxon>
        <taxon>Pleosporomycetidae</taxon>
        <taxon>Pleosporales</taxon>
        <taxon>Pleosporales incertae sedis</taxon>
        <taxon>Aaosphaeria</taxon>
    </lineage>
</organism>
<dbReference type="PANTHER" id="PTHR42085:SF2">
    <property type="entry name" value="F-BOX DOMAIN-CONTAINING PROTEIN"/>
    <property type="match status" value="1"/>
</dbReference>
<evidence type="ECO:0000313" key="1">
    <source>
        <dbReference type="EMBL" id="KAF2014043.1"/>
    </source>
</evidence>
<dbReference type="AlphaFoldDB" id="A0A6A5XM72"/>
<protein>
    <submittedName>
        <fullName evidence="1">Uncharacterized protein</fullName>
    </submittedName>
</protein>
<dbReference type="PANTHER" id="PTHR42085">
    <property type="entry name" value="F-BOX DOMAIN-CONTAINING PROTEIN"/>
    <property type="match status" value="1"/>
</dbReference>
<gene>
    <name evidence="1" type="ORF">BU24DRAFT_425044</name>
</gene>
<reference evidence="1" key="1">
    <citation type="journal article" date="2020" name="Stud. Mycol.">
        <title>101 Dothideomycetes genomes: a test case for predicting lifestyles and emergence of pathogens.</title>
        <authorList>
            <person name="Haridas S."/>
            <person name="Albert R."/>
            <person name="Binder M."/>
            <person name="Bloem J."/>
            <person name="Labutti K."/>
            <person name="Salamov A."/>
            <person name="Andreopoulos B."/>
            <person name="Baker S."/>
            <person name="Barry K."/>
            <person name="Bills G."/>
            <person name="Bluhm B."/>
            <person name="Cannon C."/>
            <person name="Castanera R."/>
            <person name="Culley D."/>
            <person name="Daum C."/>
            <person name="Ezra D."/>
            <person name="Gonzalez J."/>
            <person name="Henrissat B."/>
            <person name="Kuo A."/>
            <person name="Liang C."/>
            <person name="Lipzen A."/>
            <person name="Lutzoni F."/>
            <person name="Magnuson J."/>
            <person name="Mondo S."/>
            <person name="Nolan M."/>
            <person name="Ohm R."/>
            <person name="Pangilinan J."/>
            <person name="Park H.-J."/>
            <person name="Ramirez L."/>
            <person name="Alfaro M."/>
            <person name="Sun H."/>
            <person name="Tritt A."/>
            <person name="Yoshinaga Y."/>
            <person name="Zwiers L.-H."/>
            <person name="Turgeon B."/>
            <person name="Goodwin S."/>
            <person name="Spatafora J."/>
            <person name="Crous P."/>
            <person name="Grigoriev I."/>
        </authorList>
    </citation>
    <scope>NUCLEOTIDE SEQUENCE</scope>
    <source>
        <strain evidence="1">CBS 175.79</strain>
    </source>
</reference>
<dbReference type="EMBL" id="ML978071">
    <property type="protein sequence ID" value="KAF2014043.1"/>
    <property type="molecule type" value="Genomic_DNA"/>
</dbReference>
<dbReference type="OrthoDB" id="5372935at2759"/>